<dbReference type="GO" id="GO:0016491">
    <property type="term" value="F:oxidoreductase activity"/>
    <property type="evidence" value="ECO:0007669"/>
    <property type="project" value="UniProtKB-KW"/>
</dbReference>
<feature type="domain" description="Fatty acid hydroxylase" evidence="8">
    <location>
        <begin position="96"/>
        <end position="229"/>
    </location>
</feature>
<feature type="transmembrane region" description="Helical" evidence="7">
    <location>
        <begin position="89"/>
        <end position="110"/>
    </location>
</feature>
<name>A0ABT8W5U9_9FLAO</name>
<dbReference type="Proteomes" id="UP001176883">
    <property type="component" value="Unassembled WGS sequence"/>
</dbReference>
<keyword evidence="3 7" id="KW-1133">Transmembrane helix</keyword>
<dbReference type="RefSeq" id="WP_303276161.1">
    <property type="nucleotide sequence ID" value="NZ_JAUOEK010000028.1"/>
</dbReference>
<evidence type="ECO:0000256" key="1">
    <source>
        <dbReference type="ARBA" id="ARBA00004127"/>
    </source>
</evidence>
<dbReference type="EC" id="1.-.-.-" evidence="9"/>
<reference evidence="9" key="1">
    <citation type="submission" date="2023-07" db="EMBL/GenBank/DDBJ databases">
        <title>Two novel species in the genus Flavivirga.</title>
        <authorList>
            <person name="Kwon K."/>
        </authorList>
    </citation>
    <scope>NUCLEOTIDE SEQUENCE</scope>
    <source>
        <strain evidence="9">KCTC 52353</strain>
    </source>
</reference>
<sequence>MNFTNPLVYGIPCFLGLILVELTYSKTHDHKDLYKWKDLMSSLTMGIGSVVLAPLIKTISAIIIFNYLYELFNPIVDGVRTNIMGWQSFGYTWPVWLACQFLDDFTYYWFHRQNHMVRFLWAAHIVHHSSENFNLGTAVRNGWFTILYKPLFYMWLPIIGFPPEMVIVCLGIEALWQFQLHSVYIPKMGIIEKVFNTHTMHQVHHAKNLEYMDKNHGGFLNIFDKIFGTWKELDDDIDIAYGVTKPPNSYNPLVILTHEYKDIWNDMKKTSNIYYKFMYAFGPPGWSHDGSTLTIKQMREQAKKSELTPSPA</sequence>
<evidence type="ECO:0000313" key="10">
    <source>
        <dbReference type="Proteomes" id="UP001176883"/>
    </source>
</evidence>
<dbReference type="EMBL" id="JAUOEK010000028">
    <property type="protein sequence ID" value="MDO5968480.1"/>
    <property type="molecule type" value="Genomic_DNA"/>
</dbReference>
<comment type="caution">
    <text evidence="9">The sequence shown here is derived from an EMBL/GenBank/DDBJ whole genome shotgun (WGS) entry which is preliminary data.</text>
</comment>
<proteinExistence type="predicted"/>
<feature type="transmembrane region" description="Helical" evidence="7">
    <location>
        <begin position="45"/>
        <end position="69"/>
    </location>
</feature>
<keyword evidence="5" id="KW-0443">Lipid metabolism</keyword>
<dbReference type="Pfam" id="PF04116">
    <property type="entry name" value="FA_hydroxylase"/>
    <property type="match status" value="1"/>
</dbReference>
<evidence type="ECO:0000256" key="4">
    <source>
        <dbReference type="ARBA" id="ARBA00023002"/>
    </source>
</evidence>
<keyword evidence="10" id="KW-1185">Reference proteome</keyword>
<keyword evidence="4 9" id="KW-0560">Oxidoreductase</keyword>
<dbReference type="PANTHER" id="PTHR21624:SF1">
    <property type="entry name" value="ALKYLGLYCEROL MONOOXYGENASE"/>
    <property type="match status" value="1"/>
</dbReference>
<accession>A0ABT8W5U9</accession>
<evidence type="ECO:0000256" key="6">
    <source>
        <dbReference type="ARBA" id="ARBA00023136"/>
    </source>
</evidence>
<organism evidence="9 10">
    <name type="scientific">Flavivirga aquimarina</name>
    <dbReference type="NCBI Taxonomy" id="2027862"/>
    <lineage>
        <taxon>Bacteria</taxon>
        <taxon>Pseudomonadati</taxon>
        <taxon>Bacteroidota</taxon>
        <taxon>Flavobacteriia</taxon>
        <taxon>Flavobacteriales</taxon>
        <taxon>Flavobacteriaceae</taxon>
        <taxon>Flavivirga</taxon>
    </lineage>
</organism>
<keyword evidence="2 7" id="KW-0812">Transmembrane</keyword>
<dbReference type="PANTHER" id="PTHR21624">
    <property type="entry name" value="STEROL DESATURASE-RELATED PROTEIN"/>
    <property type="match status" value="1"/>
</dbReference>
<evidence type="ECO:0000256" key="3">
    <source>
        <dbReference type="ARBA" id="ARBA00022989"/>
    </source>
</evidence>
<protein>
    <submittedName>
        <fullName evidence="9">Sterol desaturase family protein</fullName>
        <ecNumber evidence="9">1.-.-.-</ecNumber>
    </submittedName>
</protein>
<comment type="subcellular location">
    <subcellularLocation>
        <location evidence="1">Endomembrane system</location>
        <topology evidence="1">Multi-pass membrane protein</topology>
    </subcellularLocation>
</comment>
<evidence type="ECO:0000256" key="7">
    <source>
        <dbReference type="SAM" id="Phobius"/>
    </source>
</evidence>
<evidence type="ECO:0000313" key="9">
    <source>
        <dbReference type="EMBL" id="MDO5968480.1"/>
    </source>
</evidence>
<feature type="transmembrane region" description="Helical" evidence="7">
    <location>
        <begin position="6"/>
        <end position="24"/>
    </location>
</feature>
<keyword evidence="6 7" id="KW-0472">Membrane</keyword>
<gene>
    <name evidence="9" type="ORF">Q4Q35_01545</name>
</gene>
<evidence type="ECO:0000256" key="2">
    <source>
        <dbReference type="ARBA" id="ARBA00022692"/>
    </source>
</evidence>
<evidence type="ECO:0000256" key="5">
    <source>
        <dbReference type="ARBA" id="ARBA00023098"/>
    </source>
</evidence>
<dbReference type="InterPro" id="IPR051689">
    <property type="entry name" value="Sterol_desaturase/TMEM195"/>
</dbReference>
<dbReference type="InterPro" id="IPR006694">
    <property type="entry name" value="Fatty_acid_hydroxylase"/>
</dbReference>
<evidence type="ECO:0000259" key="8">
    <source>
        <dbReference type="Pfam" id="PF04116"/>
    </source>
</evidence>